<dbReference type="InterPro" id="IPR013083">
    <property type="entry name" value="Znf_RING/FYVE/PHD"/>
</dbReference>
<dbReference type="SMART" id="SM00249">
    <property type="entry name" value="PHD"/>
    <property type="match status" value="2"/>
</dbReference>
<evidence type="ECO:0000256" key="5">
    <source>
        <dbReference type="SAM" id="MobiDB-lite"/>
    </source>
</evidence>
<dbReference type="Gene3D" id="3.30.40.10">
    <property type="entry name" value="Zinc/RING finger domain, C3HC4 (zinc finger)"/>
    <property type="match status" value="2"/>
</dbReference>
<evidence type="ECO:0000256" key="1">
    <source>
        <dbReference type="ARBA" id="ARBA00022723"/>
    </source>
</evidence>
<dbReference type="GO" id="GO:0006357">
    <property type="term" value="P:regulation of transcription by RNA polymerase II"/>
    <property type="evidence" value="ECO:0007669"/>
    <property type="project" value="TreeGrafter"/>
</dbReference>
<dbReference type="CDD" id="cd15492">
    <property type="entry name" value="PHD_BRPF_JADE_like"/>
    <property type="match status" value="1"/>
</dbReference>
<dbReference type="InterPro" id="IPR011011">
    <property type="entry name" value="Znf_FYVE_PHD"/>
</dbReference>
<dbReference type="Proteomes" id="UP000193719">
    <property type="component" value="Unassembled WGS sequence"/>
</dbReference>
<dbReference type="PROSITE" id="PS01359">
    <property type="entry name" value="ZF_PHD_1"/>
    <property type="match status" value="1"/>
</dbReference>
<dbReference type="InterPro" id="IPR001965">
    <property type="entry name" value="Znf_PHD"/>
</dbReference>
<proteinExistence type="predicted"/>
<dbReference type="PROSITE" id="PS50016">
    <property type="entry name" value="ZF_PHD_2"/>
    <property type="match status" value="1"/>
</dbReference>
<keyword evidence="8" id="KW-1185">Reference proteome</keyword>
<dbReference type="SUPFAM" id="SSF57903">
    <property type="entry name" value="FYVE/PHD zinc finger"/>
    <property type="match status" value="1"/>
</dbReference>
<name>A0A1Y1VBI5_9FUNG</name>
<feature type="compositionally biased region" description="Low complexity" evidence="5">
    <location>
        <begin position="507"/>
        <end position="543"/>
    </location>
</feature>
<comment type="caution">
    <text evidence="7">The sequence shown here is derived from an EMBL/GenBank/DDBJ whole genome shotgun (WGS) entry which is preliminary data.</text>
</comment>
<dbReference type="InterPro" id="IPR050701">
    <property type="entry name" value="Histone_Mod_Regulator"/>
</dbReference>
<accession>A0A1Y1VBI5</accession>
<evidence type="ECO:0000256" key="3">
    <source>
        <dbReference type="ARBA" id="ARBA00022833"/>
    </source>
</evidence>
<feature type="region of interest" description="Disordered" evidence="5">
    <location>
        <begin position="555"/>
        <end position="608"/>
    </location>
</feature>
<keyword evidence="3" id="KW-0862">Zinc</keyword>
<keyword evidence="2 4" id="KW-0863">Zinc-finger</keyword>
<dbReference type="PANTHER" id="PTHR13793">
    <property type="entry name" value="PHD FINGER PROTEINS"/>
    <property type="match status" value="1"/>
</dbReference>
<dbReference type="Pfam" id="PF13832">
    <property type="entry name" value="zf-HC5HC2H_2"/>
    <property type="match status" value="1"/>
</dbReference>
<protein>
    <recommendedName>
        <fullName evidence="6">PHD-type domain-containing protein</fullName>
    </recommendedName>
</protein>
<dbReference type="STRING" id="1754191.A0A1Y1VBI5"/>
<reference evidence="7 8" key="1">
    <citation type="submission" date="2016-08" db="EMBL/GenBank/DDBJ databases">
        <title>Genomes of anaerobic fungi encode conserved fungal cellulosomes for biomass hydrolysis.</title>
        <authorList>
            <consortium name="DOE Joint Genome Institute"/>
            <person name="Haitjema C.H."/>
            <person name="Gilmore S.P."/>
            <person name="Henske J.K."/>
            <person name="Solomon K.V."/>
            <person name="De Groot R."/>
            <person name="Kuo A."/>
            <person name="Mondo S.J."/>
            <person name="Salamov A.A."/>
            <person name="Labutti K."/>
            <person name="Zhao Z."/>
            <person name="Chiniquy J."/>
            <person name="Barry K."/>
            <person name="Brewer H.M."/>
            <person name="Purvine S.O."/>
            <person name="Wright A.T."/>
            <person name="Boxma B."/>
            <person name="Van Alen T."/>
            <person name="Hackstein J.H."/>
            <person name="Baker S.E."/>
            <person name="Grigoriev I.V."/>
            <person name="O'Malley M.A."/>
        </authorList>
    </citation>
    <scope>NUCLEOTIDE SEQUENCE [LARGE SCALE GENOMIC DNA]</scope>
    <source>
        <strain evidence="8">finn</strain>
    </source>
</reference>
<evidence type="ECO:0000256" key="2">
    <source>
        <dbReference type="ARBA" id="ARBA00022771"/>
    </source>
</evidence>
<dbReference type="AlphaFoldDB" id="A0A1Y1VBI5"/>
<feature type="compositionally biased region" description="Basic and acidic residues" evidence="5">
    <location>
        <begin position="225"/>
        <end position="234"/>
    </location>
</feature>
<keyword evidence="1" id="KW-0479">Metal-binding</keyword>
<organism evidence="7 8">
    <name type="scientific">Piromyces finnis</name>
    <dbReference type="NCBI Taxonomy" id="1754191"/>
    <lineage>
        <taxon>Eukaryota</taxon>
        <taxon>Fungi</taxon>
        <taxon>Fungi incertae sedis</taxon>
        <taxon>Chytridiomycota</taxon>
        <taxon>Chytridiomycota incertae sedis</taxon>
        <taxon>Neocallimastigomycetes</taxon>
        <taxon>Neocallimastigales</taxon>
        <taxon>Neocallimastigaceae</taxon>
        <taxon>Piromyces</taxon>
    </lineage>
</organism>
<dbReference type="InterPro" id="IPR019787">
    <property type="entry name" value="Znf_PHD-finger"/>
</dbReference>
<dbReference type="InterPro" id="IPR019786">
    <property type="entry name" value="Zinc_finger_PHD-type_CS"/>
</dbReference>
<feature type="region of interest" description="Disordered" evidence="5">
    <location>
        <begin position="181"/>
        <end position="260"/>
    </location>
</feature>
<sequence>MSKKAADYSEDESDETVCIICNNGYSTKKNQIVLCDGKGCDIPVHQKCYGINVVPPGKESWFCDRCADHVKTNKTKIICCPKKEGAFRRTNKSDEYIHVECAFWNSNIDKYDKDKCYNIDKCIAGEHSCSICNSKEGFTIRCCSKNPTQCENFIHVTCALSYEYTSSAFWKQKLTCKNHMEGSNKRTKRKKNQQGSDEKSDEESKENQKDVIDIDNYSNKRKRSLTKDSGEKNKRTLTSNSLKNKDTNSSEKKLKLEEGECPPITQSQKFKNLIKTIIKKEEPLSKPQIDFFMKILKDKKQELRSIEQFMQTGNPTSNVYSVSPIESYLNSSKNIKDKKEQIKYSEQTLMRLRQDIQSERTEGNKLRLILEEKQREKNLQIKKYMDIKEAIGFIMQTFNFHTMIPLPNFNNIPLNKSMNPINPINSMNPMNPMMPMNPMQSNMFNNKAYLSSDKAEELLFMIHSNVIKPDSRKINNNKSKIDAAIKMEKANPENQPFLQSIRNSKKSNTSSMNHLSSSVNLSKSNSSSNIFQSSSSSTIKLSTPTSAANQAPFINATNTNTPASAPSSSNIPPNNNSTSSTTNSNPLYYNQNNLNAPPYKSYIPKNNY</sequence>
<gene>
    <name evidence="7" type="ORF">BCR36DRAFT_412054</name>
</gene>
<evidence type="ECO:0000313" key="8">
    <source>
        <dbReference type="Proteomes" id="UP000193719"/>
    </source>
</evidence>
<dbReference type="EMBL" id="MCFH01000019">
    <property type="protein sequence ID" value="ORX51073.1"/>
    <property type="molecule type" value="Genomic_DNA"/>
</dbReference>
<dbReference type="GO" id="GO:0008270">
    <property type="term" value="F:zinc ion binding"/>
    <property type="evidence" value="ECO:0007669"/>
    <property type="project" value="UniProtKB-KW"/>
</dbReference>
<dbReference type="OrthoDB" id="20839at2759"/>
<feature type="domain" description="PHD-type" evidence="6">
    <location>
        <begin position="15"/>
        <end position="69"/>
    </location>
</feature>
<evidence type="ECO:0000259" key="6">
    <source>
        <dbReference type="PROSITE" id="PS50016"/>
    </source>
</evidence>
<feature type="compositionally biased region" description="Basic and acidic residues" evidence="5">
    <location>
        <begin position="243"/>
        <end position="258"/>
    </location>
</feature>
<evidence type="ECO:0000313" key="7">
    <source>
        <dbReference type="EMBL" id="ORX51073.1"/>
    </source>
</evidence>
<dbReference type="Pfam" id="PF13831">
    <property type="entry name" value="PHD_2"/>
    <property type="match status" value="1"/>
</dbReference>
<feature type="region of interest" description="Disordered" evidence="5">
    <location>
        <begin position="503"/>
        <end position="543"/>
    </location>
</feature>
<dbReference type="PANTHER" id="PTHR13793:SF107">
    <property type="entry name" value="BROMODOMAIN-CONTAINING PROTEIN HOMOLOG"/>
    <property type="match status" value="1"/>
</dbReference>
<evidence type="ECO:0000256" key="4">
    <source>
        <dbReference type="PROSITE-ProRule" id="PRU00146"/>
    </source>
</evidence>
<reference evidence="7 8" key="2">
    <citation type="submission" date="2016-08" db="EMBL/GenBank/DDBJ databases">
        <title>Pervasive Adenine N6-methylation of Active Genes in Fungi.</title>
        <authorList>
            <consortium name="DOE Joint Genome Institute"/>
            <person name="Mondo S.J."/>
            <person name="Dannebaum R.O."/>
            <person name="Kuo R.C."/>
            <person name="Labutti K."/>
            <person name="Haridas S."/>
            <person name="Kuo A."/>
            <person name="Salamov A."/>
            <person name="Ahrendt S.R."/>
            <person name="Lipzen A."/>
            <person name="Sullivan W."/>
            <person name="Andreopoulos W.B."/>
            <person name="Clum A."/>
            <person name="Lindquist E."/>
            <person name="Daum C."/>
            <person name="Ramamoorthy G.K."/>
            <person name="Gryganskyi A."/>
            <person name="Culley D."/>
            <person name="Magnuson J.K."/>
            <person name="James T.Y."/>
            <person name="O'Malley M.A."/>
            <person name="Stajich J.E."/>
            <person name="Spatafora J.W."/>
            <person name="Visel A."/>
            <person name="Grigoriev I.V."/>
        </authorList>
    </citation>
    <scope>NUCLEOTIDE SEQUENCE [LARGE SCALE GENOMIC DNA]</scope>
    <source>
        <strain evidence="8">finn</strain>
    </source>
</reference>
<feature type="compositionally biased region" description="Low complexity" evidence="5">
    <location>
        <begin position="555"/>
        <end position="586"/>
    </location>
</feature>